<dbReference type="InterPro" id="IPR003416">
    <property type="entry name" value="MgtC/SapB/SrpB/YhiD_fam"/>
</dbReference>
<organism evidence="9 10">
    <name type="scientific">Neobacillus massiliamazoniensis</name>
    <dbReference type="NCBI Taxonomy" id="1499688"/>
    <lineage>
        <taxon>Bacteria</taxon>
        <taxon>Bacillati</taxon>
        <taxon>Bacillota</taxon>
        <taxon>Bacilli</taxon>
        <taxon>Bacillales</taxon>
        <taxon>Bacillaceae</taxon>
        <taxon>Neobacillus</taxon>
    </lineage>
</organism>
<evidence type="ECO:0000256" key="4">
    <source>
        <dbReference type="ARBA" id="ARBA00022692"/>
    </source>
</evidence>
<dbReference type="InterPro" id="IPR049177">
    <property type="entry name" value="MgtC_SapB_SrpB_YhiD_N"/>
</dbReference>
<feature type="domain" description="MgtC/SapB/SrpB/YhiD N-terminal" evidence="8">
    <location>
        <begin position="19"/>
        <end position="143"/>
    </location>
</feature>
<sequence>MVADITNELHYLPVIILRLVLAFIAGSVIGWERETSADLPVDHHGSMYRMFALVCIGACMFTVAGQFGFAKSLTAPDRVASNVVTGVGFLGAGLIFKDKIGEIRGLPTAVGIWVSAAIGVMIGAGNYISGLVGAVLAYFIMDMPHRFPGLFQKRNDRDAK</sequence>
<feature type="transmembrane region" description="Helical" evidence="7">
    <location>
        <begin position="51"/>
        <end position="73"/>
    </location>
</feature>
<feature type="transmembrane region" description="Helical" evidence="7">
    <location>
        <begin position="79"/>
        <end position="96"/>
    </location>
</feature>
<reference evidence="10" key="1">
    <citation type="submission" date="2015-05" db="EMBL/GenBank/DDBJ databases">
        <authorList>
            <person name="Urmite Genomes"/>
        </authorList>
    </citation>
    <scope>NUCLEOTIDE SEQUENCE [LARGE SCALE GENOMIC DNA]</scope>
    <source>
        <strain evidence="10">LF1</strain>
    </source>
</reference>
<evidence type="ECO:0000256" key="2">
    <source>
        <dbReference type="ARBA" id="ARBA00009298"/>
    </source>
</evidence>
<comment type="similarity">
    <text evidence="2">Belongs to the MgtC/SapB family.</text>
</comment>
<evidence type="ECO:0000256" key="1">
    <source>
        <dbReference type="ARBA" id="ARBA00004651"/>
    </source>
</evidence>
<dbReference type="PRINTS" id="PR01837">
    <property type="entry name" value="MGTCSAPBPROT"/>
</dbReference>
<evidence type="ECO:0000256" key="3">
    <source>
        <dbReference type="ARBA" id="ARBA00022475"/>
    </source>
</evidence>
<evidence type="ECO:0000313" key="9">
    <source>
        <dbReference type="EMBL" id="CRK85028.1"/>
    </source>
</evidence>
<evidence type="ECO:0000313" key="10">
    <source>
        <dbReference type="Proteomes" id="UP000199087"/>
    </source>
</evidence>
<gene>
    <name evidence="9" type="ORF">BN000_05087</name>
</gene>
<evidence type="ECO:0000256" key="6">
    <source>
        <dbReference type="ARBA" id="ARBA00023136"/>
    </source>
</evidence>
<evidence type="ECO:0000256" key="5">
    <source>
        <dbReference type="ARBA" id="ARBA00022989"/>
    </source>
</evidence>
<dbReference type="GO" id="GO:0005886">
    <property type="term" value="C:plasma membrane"/>
    <property type="evidence" value="ECO:0007669"/>
    <property type="project" value="UniProtKB-SubCell"/>
</dbReference>
<keyword evidence="3" id="KW-1003">Cell membrane</keyword>
<feature type="transmembrane region" description="Helical" evidence="7">
    <location>
        <begin position="108"/>
        <end position="141"/>
    </location>
</feature>
<proteinExistence type="inferred from homology"/>
<dbReference type="PANTHER" id="PTHR33778">
    <property type="entry name" value="PROTEIN MGTC"/>
    <property type="match status" value="1"/>
</dbReference>
<evidence type="ECO:0000256" key="7">
    <source>
        <dbReference type="SAM" id="Phobius"/>
    </source>
</evidence>
<keyword evidence="10" id="KW-1185">Reference proteome</keyword>
<feature type="transmembrane region" description="Helical" evidence="7">
    <location>
        <begin position="12"/>
        <end position="31"/>
    </location>
</feature>
<accession>A0A0U1P4D4</accession>
<comment type="subcellular location">
    <subcellularLocation>
        <location evidence="1">Cell membrane</location>
        <topology evidence="1">Multi-pass membrane protein</topology>
    </subcellularLocation>
</comment>
<dbReference type="Proteomes" id="UP000199087">
    <property type="component" value="Unassembled WGS sequence"/>
</dbReference>
<dbReference type="PANTHER" id="PTHR33778:SF1">
    <property type="entry name" value="MAGNESIUM TRANSPORTER YHID-RELATED"/>
    <property type="match status" value="1"/>
</dbReference>
<keyword evidence="5 7" id="KW-1133">Transmembrane helix</keyword>
<name>A0A0U1P4D4_9BACI</name>
<evidence type="ECO:0000259" key="8">
    <source>
        <dbReference type="Pfam" id="PF02308"/>
    </source>
</evidence>
<keyword evidence="6 7" id="KW-0472">Membrane</keyword>
<dbReference type="AlphaFoldDB" id="A0A0U1P4D4"/>
<dbReference type="EMBL" id="CVRB01000006">
    <property type="protein sequence ID" value="CRK85028.1"/>
    <property type="molecule type" value="Genomic_DNA"/>
</dbReference>
<keyword evidence="4 7" id="KW-0812">Transmembrane</keyword>
<protein>
    <recommendedName>
        <fullName evidence="8">MgtC/SapB/SrpB/YhiD N-terminal domain-containing protein</fullName>
    </recommendedName>
</protein>
<dbReference type="Pfam" id="PF02308">
    <property type="entry name" value="MgtC"/>
    <property type="match status" value="1"/>
</dbReference>
<dbReference type="STRING" id="1499688.BN000_05087"/>